<evidence type="ECO:0000313" key="1">
    <source>
        <dbReference type="EMBL" id="KAG2641579.1"/>
    </source>
</evidence>
<proteinExistence type="predicted"/>
<accession>A0A8T0WEH8</accession>
<organism evidence="1 2">
    <name type="scientific">Panicum virgatum</name>
    <name type="common">Blackwell switchgrass</name>
    <dbReference type="NCBI Taxonomy" id="38727"/>
    <lineage>
        <taxon>Eukaryota</taxon>
        <taxon>Viridiplantae</taxon>
        <taxon>Streptophyta</taxon>
        <taxon>Embryophyta</taxon>
        <taxon>Tracheophyta</taxon>
        <taxon>Spermatophyta</taxon>
        <taxon>Magnoliopsida</taxon>
        <taxon>Liliopsida</taxon>
        <taxon>Poales</taxon>
        <taxon>Poaceae</taxon>
        <taxon>PACMAD clade</taxon>
        <taxon>Panicoideae</taxon>
        <taxon>Panicodae</taxon>
        <taxon>Paniceae</taxon>
        <taxon>Panicinae</taxon>
        <taxon>Panicum</taxon>
        <taxon>Panicum sect. Hiantes</taxon>
    </lineage>
</organism>
<comment type="caution">
    <text evidence="1">The sequence shown here is derived from an EMBL/GenBank/DDBJ whole genome shotgun (WGS) entry which is preliminary data.</text>
</comment>
<gene>
    <name evidence="1" type="ORF">PVAP13_2KG242000</name>
</gene>
<evidence type="ECO:0000313" key="2">
    <source>
        <dbReference type="Proteomes" id="UP000823388"/>
    </source>
</evidence>
<dbReference type="Proteomes" id="UP000823388">
    <property type="component" value="Chromosome 2K"/>
</dbReference>
<sequence length="86" mass="9645">MTAGDGMRMWGAIGRASLLGFYHQETGLKNQGRDDGWAPGGWFCFLKERQAFLPTDFTSLKHSESTLILRNTVNILGNSDKMKYVC</sequence>
<reference evidence="1" key="1">
    <citation type="submission" date="2020-05" db="EMBL/GenBank/DDBJ databases">
        <title>WGS assembly of Panicum virgatum.</title>
        <authorList>
            <person name="Lovell J.T."/>
            <person name="Jenkins J."/>
            <person name="Shu S."/>
            <person name="Juenger T.E."/>
            <person name="Schmutz J."/>
        </authorList>
    </citation>
    <scope>NUCLEOTIDE SEQUENCE</scope>
    <source>
        <strain evidence="1">AP13</strain>
    </source>
</reference>
<dbReference type="AlphaFoldDB" id="A0A8T0WEH8"/>
<protein>
    <submittedName>
        <fullName evidence="1">Uncharacterized protein</fullName>
    </submittedName>
</protein>
<dbReference type="EMBL" id="CM029039">
    <property type="protein sequence ID" value="KAG2641579.1"/>
    <property type="molecule type" value="Genomic_DNA"/>
</dbReference>
<keyword evidence="2" id="KW-1185">Reference proteome</keyword>
<name>A0A8T0WEH8_PANVG</name>